<dbReference type="InterPro" id="IPR039329">
    <property type="entry name" value="SIAE"/>
</dbReference>
<reference evidence="1" key="1">
    <citation type="journal article" date="2023" name="Mol. Biol. Evol.">
        <title>Third-Generation Sequencing Reveals the Adaptive Role of the Epigenome in Three Deep-Sea Polychaetes.</title>
        <authorList>
            <person name="Perez M."/>
            <person name="Aroh O."/>
            <person name="Sun Y."/>
            <person name="Lan Y."/>
            <person name="Juniper S.K."/>
            <person name="Young C.R."/>
            <person name="Angers B."/>
            <person name="Qian P.Y."/>
        </authorList>
    </citation>
    <scope>NUCLEOTIDE SEQUENCE</scope>
    <source>
        <strain evidence="1">R07B-5</strain>
    </source>
</reference>
<dbReference type="EMBL" id="JAODUO010001169">
    <property type="protein sequence ID" value="KAK2169934.1"/>
    <property type="molecule type" value="Genomic_DNA"/>
</dbReference>
<dbReference type="GO" id="GO:0005975">
    <property type="term" value="P:carbohydrate metabolic process"/>
    <property type="evidence" value="ECO:0007669"/>
    <property type="project" value="TreeGrafter"/>
</dbReference>
<dbReference type="InterPro" id="IPR036514">
    <property type="entry name" value="SGNH_hydro_sf"/>
</dbReference>
<organism evidence="1 2">
    <name type="scientific">Ridgeia piscesae</name>
    <name type="common">Tubeworm</name>
    <dbReference type="NCBI Taxonomy" id="27915"/>
    <lineage>
        <taxon>Eukaryota</taxon>
        <taxon>Metazoa</taxon>
        <taxon>Spiralia</taxon>
        <taxon>Lophotrochozoa</taxon>
        <taxon>Annelida</taxon>
        <taxon>Polychaeta</taxon>
        <taxon>Sedentaria</taxon>
        <taxon>Canalipalpata</taxon>
        <taxon>Sabellida</taxon>
        <taxon>Siboglinidae</taxon>
        <taxon>Ridgeia</taxon>
    </lineage>
</organism>
<name>A0AAD9KEX7_RIDPI</name>
<proteinExistence type="predicted"/>
<sequence length="333" mass="36724">MSLYVSPLCRTVALIFVTFACSLALVYGDDTLRFEPKGERESSLRFASYYADHMVLQKAPQRATVWGYASADDVGSYVTVQLISGRDLTVVSTHKATIKADIQMGGAMWGMKLKATPPGGPYVVRATVAGQSIEMKDVLFGDIWLCGGQSNMQFGVGQIFNASEEIAKAKNYPHIRLFDAKMVSSAVPLPDLPGVSLQWRLPSNSSLGGSWTFFSAVCWLYGKYLHETLGYPIGLVESCWGGTMVEAWSSPDALKQCGLKMSDLEKELTSESYKSDLMKMDPVFGYMGPQQPSQLWNAMIHPLLNMTIYGAIWYQGKTLMYHFTPIPPGSIQV</sequence>
<dbReference type="PANTHER" id="PTHR22901:SF0">
    <property type="entry name" value="SIALATE O-ACETYLESTERASE"/>
    <property type="match status" value="1"/>
</dbReference>
<evidence type="ECO:0008006" key="3">
    <source>
        <dbReference type="Google" id="ProtNLM"/>
    </source>
</evidence>
<keyword evidence="2" id="KW-1185">Reference proteome</keyword>
<evidence type="ECO:0000313" key="2">
    <source>
        <dbReference type="Proteomes" id="UP001209878"/>
    </source>
</evidence>
<dbReference type="Proteomes" id="UP001209878">
    <property type="component" value="Unassembled WGS sequence"/>
</dbReference>
<dbReference type="AlphaFoldDB" id="A0AAD9KEX7"/>
<dbReference type="SUPFAM" id="SSF52266">
    <property type="entry name" value="SGNH hydrolase"/>
    <property type="match status" value="1"/>
</dbReference>
<protein>
    <recommendedName>
        <fullName evidence="3">Sialate O-acetylesterase</fullName>
    </recommendedName>
</protein>
<dbReference type="Gene3D" id="3.40.50.1110">
    <property type="entry name" value="SGNH hydrolase"/>
    <property type="match status" value="1"/>
</dbReference>
<comment type="caution">
    <text evidence="1">The sequence shown here is derived from an EMBL/GenBank/DDBJ whole genome shotgun (WGS) entry which is preliminary data.</text>
</comment>
<dbReference type="PANTHER" id="PTHR22901">
    <property type="entry name" value="SIALATE O-ACETYLESTERASE"/>
    <property type="match status" value="1"/>
</dbReference>
<evidence type="ECO:0000313" key="1">
    <source>
        <dbReference type="EMBL" id="KAK2169934.1"/>
    </source>
</evidence>
<gene>
    <name evidence="1" type="ORF">NP493_1171g00022</name>
</gene>
<accession>A0AAD9KEX7</accession>
<dbReference type="GO" id="GO:0001681">
    <property type="term" value="F:sialate O-acetylesterase activity"/>
    <property type="evidence" value="ECO:0007669"/>
    <property type="project" value="InterPro"/>
</dbReference>